<keyword evidence="2" id="KW-1185">Reference proteome</keyword>
<accession>A0A517PRQ7</accession>
<name>A0A517PRQ7_9PLAN</name>
<proteinExistence type="predicted"/>
<reference evidence="1 2" key="1">
    <citation type="submission" date="2019-02" db="EMBL/GenBank/DDBJ databases">
        <title>Deep-cultivation of Planctomycetes and their phenomic and genomic characterization uncovers novel biology.</title>
        <authorList>
            <person name="Wiegand S."/>
            <person name="Jogler M."/>
            <person name="Boedeker C."/>
            <person name="Pinto D."/>
            <person name="Vollmers J."/>
            <person name="Rivas-Marin E."/>
            <person name="Kohn T."/>
            <person name="Peeters S.H."/>
            <person name="Heuer A."/>
            <person name="Rast P."/>
            <person name="Oberbeckmann S."/>
            <person name="Bunk B."/>
            <person name="Jeske O."/>
            <person name="Meyerdierks A."/>
            <person name="Storesund J.E."/>
            <person name="Kallscheuer N."/>
            <person name="Luecker S."/>
            <person name="Lage O.M."/>
            <person name="Pohl T."/>
            <person name="Merkel B.J."/>
            <person name="Hornburger P."/>
            <person name="Mueller R.-W."/>
            <person name="Bruemmer F."/>
            <person name="Labrenz M."/>
            <person name="Spormann A.M."/>
            <person name="Op den Camp H."/>
            <person name="Overmann J."/>
            <person name="Amann R."/>
            <person name="Jetten M.S.M."/>
            <person name="Mascher T."/>
            <person name="Medema M.H."/>
            <person name="Devos D.P."/>
            <person name="Kaster A.-K."/>
            <person name="Ovreas L."/>
            <person name="Rohde M."/>
            <person name="Galperin M.Y."/>
            <person name="Jogler C."/>
        </authorList>
    </citation>
    <scope>NUCLEOTIDE SEQUENCE [LARGE SCALE GENOMIC DNA]</scope>
    <source>
        <strain evidence="1 2">HG66A1</strain>
    </source>
</reference>
<sequence length="203" mass="23392">MCVAGASSLQNNFLFFLLHRTEAMTPPTDRWLSLPLNEIQNSLGEFTGWVLCGGRSLDWLLGTETRSHGDTDVGVFRSELADCLRFLDQRRVYLCDPPGQLIAWEGEPVPEHVHDIWLTSPDLNHWELQLMVYDDSDGSVSYRRDPRIHWPREAHAITVRKIRILNPLITLLFKLHRRELQEKDCLDVVNLITGFANQCLQSD</sequence>
<organism evidence="1 2">
    <name type="scientific">Gimesia chilikensis</name>
    <dbReference type="NCBI Taxonomy" id="2605989"/>
    <lineage>
        <taxon>Bacteria</taxon>
        <taxon>Pseudomonadati</taxon>
        <taxon>Planctomycetota</taxon>
        <taxon>Planctomycetia</taxon>
        <taxon>Planctomycetales</taxon>
        <taxon>Planctomycetaceae</taxon>
        <taxon>Gimesia</taxon>
    </lineage>
</organism>
<evidence type="ECO:0000313" key="2">
    <source>
        <dbReference type="Proteomes" id="UP000320421"/>
    </source>
</evidence>
<dbReference type="AlphaFoldDB" id="A0A517PRQ7"/>
<dbReference type="Gene3D" id="3.30.460.40">
    <property type="match status" value="1"/>
</dbReference>
<dbReference type="Proteomes" id="UP000320421">
    <property type="component" value="Chromosome"/>
</dbReference>
<protein>
    <submittedName>
        <fullName evidence="1">Uncharacterized protein</fullName>
    </submittedName>
</protein>
<dbReference type="EMBL" id="CP036266">
    <property type="protein sequence ID" value="QDT22057.1"/>
    <property type="molecule type" value="Genomic_DNA"/>
</dbReference>
<evidence type="ECO:0000313" key="1">
    <source>
        <dbReference type="EMBL" id="QDT22057.1"/>
    </source>
</evidence>
<gene>
    <name evidence="1" type="ORF">HG66A1_38630</name>
</gene>